<organism evidence="3">
    <name type="scientific">hydrocarbon metagenome</name>
    <dbReference type="NCBI Taxonomy" id="938273"/>
    <lineage>
        <taxon>unclassified sequences</taxon>
        <taxon>metagenomes</taxon>
        <taxon>ecological metagenomes</taxon>
    </lineage>
</organism>
<protein>
    <submittedName>
        <fullName evidence="3">Fimbrial assembly protein (Piln)</fullName>
    </submittedName>
</protein>
<evidence type="ECO:0000313" key="3">
    <source>
        <dbReference type="EMBL" id="KUG26583.1"/>
    </source>
</evidence>
<accession>A0A0W8G0B4</accession>
<feature type="coiled-coil region" evidence="1">
    <location>
        <begin position="376"/>
        <end position="406"/>
    </location>
</feature>
<dbReference type="EMBL" id="LNQE01000436">
    <property type="protein sequence ID" value="KUG26583.1"/>
    <property type="molecule type" value="Genomic_DNA"/>
</dbReference>
<evidence type="ECO:0000256" key="1">
    <source>
        <dbReference type="SAM" id="Coils"/>
    </source>
</evidence>
<keyword evidence="2" id="KW-0472">Membrane</keyword>
<keyword evidence="2" id="KW-0812">Transmembrane</keyword>
<sequence length="526" mass="59289">MRPYIFLYCEGSDTKIVAAVNDKDGVRILRAASLISGSARADSLPSEEKFEEFSMEGVSEEFKFDDGGSSDGEGRGLSNTEIGNIAAGLEGINLSSAKFVLIGTEPSMNYHIYDGPKEKDKHKQIIAITTDIEQSKNIYVAPDLIDYIPYNDKSLLAAFLENTVPCMDILSQIAAYHKKRHYKIQTIKSADLSLAYYVANTVKFFPEDYTLIIYTGKEYSKLIFLSGNKLKHIGSTLDIGTKNLSTYDVYFSKILLEMENGGIPQLDNVILCGEDRSENLTLSFYGTFPEANVTELEFKNFNTSLLSTEIKQKLPDYAIPLSVAADFFDEQNKKHKGINILPRFIIETQKILQFGLVSYAILPLIFLATFLFTYLILEKNKEITELDVEVQRLTKLQQENQALMDQIYPLSNKIAGFDVTKAILDSATVGTEIWGETLDRIADFVERRRSFWITNIQNYAPNQLRINGYSLSRSVLTEFADYYTSSILENITFEPLRESNAFSFNIILRLDDARRVPSQFGGVNGP</sequence>
<proteinExistence type="predicted"/>
<reference evidence="3" key="1">
    <citation type="journal article" date="2015" name="Proc. Natl. Acad. Sci. U.S.A.">
        <title>Networks of energetic and metabolic interactions define dynamics in microbial communities.</title>
        <authorList>
            <person name="Embree M."/>
            <person name="Liu J.K."/>
            <person name="Al-Bassam M.M."/>
            <person name="Zengler K."/>
        </authorList>
    </citation>
    <scope>NUCLEOTIDE SEQUENCE</scope>
</reference>
<feature type="transmembrane region" description="Helical" evidence="2">
    <location>
        <begin position="356"/>
        <end position="377"/>
    </location>
</feature>
<keyword evidence="1" id="KW-0175">Coiled coil</keyword>
<name>A0A0W8G0B4_9ZZZZ</name>
<keyword evidence="2" id="KW-1133">Transmembrane helix</keyword>
<dbReference type="AlphaFoldDB" id="A0A0W8G0B4"/>
<gene>
    <name evidence="3" type="ORF">ASZ90_003585</name>
</gene>
<comment type="caution">
    <text evidence="3">The sequence shown here is derived from an EMBL/GenBank/DDBJ whole genome shotgun (WGS) entry which is preliminary data.</text>
</comment>
<evidence type="ECO:0000256" key="2">
    <source>
        <dbReference type="SAM" id="Phobius"/>
    </source>
</evidence>